<comment type="caution">
    <text evidence="2">The sequence shown here is derived from an EMBL/GenBank/DDBJ whole genome shotgun (WGS) entry which is preliminary data.</text>
</comment>
<evidence type="ECO:0000259" key="1">
    <source>
        <dbReference type="Pfam" id="PF18922"/>
    </source>
</evidence>
<gene>
    <name evidence="2" type="ORF">GCM10023143_18110</name>
</gene>
<dbReference type="Pfam" id="PF18922">
    <property type="entry name" value="DUF5672"/>
    <property type="match status" value="1"/>
</dbReference>
<accession>A0ABP8FS95</accession>
<evidence type="ECO:0000313" key="2">
    <source>
        <dbReference type="EMBL" id="GAA4309967.1"/>
    </source>
</evidence>
<proteinExistence type="predicted"/>
<organism evidence="2 3">
    <name type="scientific">Compostibacter hankyongensis</name>
    <dbReference type="NCBI Taxonomy" id="1007089"/>
    <lineage>
        <taxon>Bacteria</taxon>
        <taxon>Pseudomonadati</taxon>
        <taxon>Bacteroidota</taxon>
        <taxon>Chitinophagia</taxon>
        <taxon>Chitinophagales</taxon>
        <taxon>Chitinophagaceae</taxon>
        <taxon>Compostibacter</taxon>
    </lineage>
</organism>
<dbReference type="RefSeq" id="WP_344978414.1">
    <property type="nucleotide sequence ID" value="NZ_BAABFN010000004.1"/>
</dbReference>
<dbReference type="EMBL" id="BAABFN010000004">
    <property type="protein sequence ID" value="GAA4309967.1"/>
    <property type="molecule type" value="Genomic_DNA"/>
</dbReference>
<name>A0ABP8FS95_9BACT</name>
<protein>
    <recommendedName>
        <fullName evidence="1">DUF5672 domain-containing protein</fullName>
    </recommendedName>
</protein>
<reference evidence="3" key="1">
    <citation type="journal article" date="2019" name="Int. J. Syst. Evol. Microbiol.">
        <title>The Global Catalogue of Microorganisms (GCM) 10K type strain sequencing project: providing services to taxonomists for standard genome sequencing and annotation.</title>
        <authorList>
            <consortium name="The Broad Institute Genomics Platform"/>
            <consortium name="The Broad Institute Genome Sequencing Center for Infectious Disease"/>
            <person name="Wu L."/>
            <person name="Ma J."/>
        </authorList>
    </citation>
    <scope>NUCLEOTIDE SEQUENCE [LARGE SCALE GENOMIC DNA]</scope>
    <source>
        <strain evidence="3">JCM 17664</strain>
    </source>
</reference>
<sequence>MLDLANVTLIGIDCLNIERLLLACEISKKKIRFGEIKMLSSIPCSSPYIISINPLSSINEYSQFMIKNLYDYVNTPFALVIQWDGFVLNPRAWSSRFFDYDYIGAPWKNHHVGNGGFSLRSRSLLKQLAKDKVISTYYPEDIMICKKYRKYLEEKGFVFAPENIAIEFSVEAQPWNNQFGFHQTDISKFNLQTSLDRTWHSLLVETYVSIQGRRIEIQGF</sequence>
<feature type="domain" description="DUF5672" evidence="1">
    <location>
        <begin position="53"/>
        <end position="175"/>
    </location>
</feature>
<evidence type="ECO:0000313" key="3">
    <source>
        <dbReference type="Proteomes" id="UP001501207"/>
    </source>
</evidence>
<dbReference type="Proteomes" id="UP001501207">
    <property type="component" value="Unassembled WGS sequence"/>
</dbReference>
<keyword evidence="3" id="KW-1185">Reference proteome</keyword>
<dbReference type="InterPro" id="IPR043729">
    <property type="entry name" value="DUF5672"/>
</dbReference>